<dbReference type="EMBL" id="JASPKZ010007901">
    <property type="protein sequence ID" value="KAJ9581522.1"/>
    <property type="molecule type" value="Genomic_DNA"/>
</dbReference>
<keyword evidence="3" id="KW-1185">Reference proteome</keyword>
<reference evidence="2" key="2">
    <citation type="submission" date="2023-05" db="EMBL/GenBank/DDBJ databases">
        <authorList>
            <person name="Fouks B."/>
        </authorList>
    </citation>
    <scope>NUCLEOTIDE SEQUENCE</scope>
    <source>
        <strain evidence="2">Stay&amp;Tobe</strain>
        <tissue evidence="2">Testes</tissue>
    </source>
</reference>
<feature type="region of interest" description="Disordered" evidence="1">
    <location>
        <begin position="1"/>
        <end position="23"/>
    </location>
</feature>
<evidence type="ECO:0000313" key="2">
    <source>
        <dbReference type="EMBL" id="KAJ9581522.1"/>
    </source>
</evidence>
<gene>
    <name evidence="2" type="ORF">L9F63_023296</name>
</gene>
<organism evidence="2 3">
    <name type="scientific">Diploptera punctata</name>
    <name type="common">Pacific beetle cockroach</name>
    <dbReference type="NCBI Taxonomy" id="6984"/>
    <lineage>
        <taxon>Eukaryota</taxon>
        <taxon>Metazoa</taxon>
        <taxon>Ecdysozoa</taxon>
        <taxon>Arthropoda</taxon>
        <taxon>Hexapoda</taxon>
        <taxon>Insecta</taxon>
        <taxon>Pterygota</taxon>
        <taxon>Neoptera</taxon>
        <taxon>Polyneoptera</taxon>
        <taxon>Dictyoptera</taxon>
        <taxon>Blattodea</taxon>
        <taxon>Blaberoidea</taxon>
        <taxon>Blaberidae</taxon>
        <taxon>Diplopterinae</taxon>
        <taxon>Diploptera</taxon>
    </lineage>
</organism>
<sequence length="108" mass="12102">MGQKSKRTERLKAISAANQIRDQDPSGRAQVNIIGLEYSIDRLRSYFDENNGSGFTLRIMGNFSPIYENETFIHDQAVVTLYHVSDATGEMTLNKVGEKPLKTGHAQL</sequence>
<evidence type="ECO:0000256" key="1">
    <source>
        <dbReference type="SAM" id="MobiDB-lite"/>
    </source>
</evidence>
<proteinExistence type="predicted"/>
<evidence type="ECO:0000313" key="3">
    <source>
        <dbReference type="Proteomes" id="UP001233999"/>
    </source>
</evidence>
<name>A0AAD7ZK23_DIPPU</name>
<comment type="caution">
    <text evidence="2">The sequence shown here is derived from an EMBL/GenBank/DDBJ whole genome shotgun (WGS) entry which is preliminary data.</text>
</comment>
<dbReference type="AlphaFoldDB" id="A0AAD7ZK23"/>
<dbReference type="Proteomes" id="UP001233999">
    <property type="component" value="Unassembled WGS sequence"/>
</dbReference>
<feature type="compositionally biased region" description="Basic and acidic residues" evidence="1">
    <location>
        <begin position="1"/>
        <end position="12"/>
    </location>
</feature>
<protein>
    <submittedName>
        <fullName evidence="2">Uncharacterized protein</fullName>
    </submittedName>
</protein>
<accession>A0AAD7ZK23</accession>
<reference evidence="2" key="1">
    <citation type="journal article" date="2023" name="IScience">
        <title>Live-bearing cockroach genome reveals convergent evolutionary mechanisms linked to viviparity in insects and beyond.</title>
        <authorList>
            <person name="Fouks B."/>
            <person name="Harrison M.C."/>
            <person name="Mikhailova A.A."/>
            <person name="Marchal E."/>
            <person name="English S."/>
            <person name="Carruthers M."/>
            <person name="Jennings E.C."/>
            <person name="Chiamaka E.L."/>
            <person name="Frigard R.A."/>
            <person name="Pippel M."/>
            <person name="Attardo G.M."/>
            <person name="Benoit J.B."/>
            <person name="Bornberg-Bauer E."/>
            <person name="Tobe S.S."/>
        </authorList>
    </citation>
    <scope>NUCLEOTIDE SEQUENCE</scope>
    <source>
        <strain evidence="2">Stay&amp;Tobe</strain>
    </source>
</reference>